<proteinExistence type="predicted"/>
<dbReference type="EMBL" id="UOEN01000410">
    <property type="protein sequence ID" value="VAW18270.1"/>
    <property type="molecule type" value="Genomic_DNA"/>
</dbReference>
<accession>A0A3B0TNN2</accession>
<protein>
    <recommendedName>
        <fullName evidence="2">Glutamine synthetase</fullName>
    </recommendedName>
</protein>
<gene>
    <name evidence="1" type="ORF">MNBD_BACTEROID05-571</name>
</gene>
<evidence type="ECO:0008006" key="2">
    <source>
        <dbReference type="Google" id="ProtNLM"/>
    </source>
</evidence>
<dbReference type="Gene3D" id="1.20.120.1560">
    <property type="match status" value="1"/>
</dbReference>
<organism evidence="1">
    <name type="scientific">hydrothermal vent metagenome</name>
    <dbReference type="NCBI Taxonomy" id="652676"/>
    <lineage>
        <taxon>unclassified sequences</taxon>
        <taxon>metagenomes</taxon>
        <taxon>ecological metagenomes</taxon>
    </lineage>
</organism>
<name>A0A3B0TNN2_9ZZZZ</name>
<dbReference type="AlphaFoldDB" id="A0A3B0TNN2"/>
<feature type="non-terminal residue" evidence="1">
    <location>
        <position position="1"/>
    </location>
</feature>
<reference evidence="1" key="1">
    <citation type="submission" date="2018-06" db="EMBL/GenBank/DDBJ databases">
        <authorList>
            <person name="Zhirakovskaya E."/>
        </authorList>
    </citation>
    <scope>NUCLEOTIDE SEQUENCE</scope>
</reference>
<evidence type="ECO:0000313" key="1">
    <source>
        <dbReference type="EMBL" id="VAW18270.1"/>
    </source>
</evidence>
<sequence>KAINAASKLETAAKGTSSVAMRLAMTALRTEVDALEGLVPVEDWPLPSYTEMLFIQ</sequence>